<accession>A0AAD1G3B5</accession>
<evidence type="ECO:0000313" key="2">
    <source>
        <dbReference type="Proteomes" id="UP000289281"/>
    </source>
</evidence>
<evidence type="ECO:0000313" key="1">
    <source>
        <dbReference type="EMBL" id="BBI22591.1"/>
    </source>
</evidence>
<dbReference type="AlphaFoldDB" id="A0AAD1G3B5"/>
<organism evidence="1 2">
    <name type="scientific">Helicobacter pylori</name>
    <name type="common">Campylobacter pylori</name>
    <dbReference type="NCBI Taxonomy" id="210"/>
    <lineage>
        <taxon>Bacteria</taxon>
        <taxon>Pseudomonadati</taxon>
        <taxon>Campylobacterota</taxon>
        <taxon>Epsilonproteobacteria</taxon>
        <taxon>Campylobacterales</taxon>
        <taxon>Helicobacteraceae</taxon>
        <taxon>Helicobacter</taxon>
    </lineage>
</organism>
<proteinExistence type="predicted"/>
<name>A0AAD1G3B5_HELPX</name>
<sequence>MHVDSHGSAMDFFSPYKISLENVQEFAKIAINVMKILNPYQTQSYMGSVDNKTKNKE</sequence>
<reference evidence="1 2" key="1">
    <citation type="submission" date="2016-08" db="EMBL/GenBank/DDBJ databases">
        <title>Whole genome shotgun sequence of Helicobacter pylori strain ATCC43504.</title>
        <authorList>
            <person name="Mimuro H."/>
            <person name="Ogura Y."/>
            <person name="Katsura K."/>
            <person name="Hayashi T."/>
        </authorList>
    </citation>
    <scope>NUCLEOTIDE SEQUENCE [LARGE SCALE GENOMIC DNA]</scope>
    <source>
        <strain evidence="2">ATCC 43504</strain>
    </source>
</reference>
<gene>
    <name evidence="1" type="ORF">HPATCC43504_00656</name>
</gene>
<dbReference type="Proteomes" id="UP000289281">
    <property type="component" value="Chromosome"/>
</dbReference>
<dbReference type="EMBL" id="AP017632">
    <property type="protein sequence ID" value="BBI22591.1"/>
    <property type="molecule type" value="Genomic_DNA"/>
</dbReference>
<protein>
    <submittedName>
        <fullName evidence="1">Uncharacterized protein</fullName>
    </submittedName>
</protein>